<dbReference type="InParanoid" id="C5KQR0"/>
<reference evidence="2 3" key="1">
    <citation type="submission" date="2008-07" db="EMBL/GenBank/DDBJ databases">
        <authorList>
            <person name="El-Sayed N."/>
            <person name="Caler E."/>
            <person name="Inman J."/>
            <person name="Amedeo P."/>
            <person name="Hass B."/>
            <person name="Wortman J."/>
        </authorList>
    </citation>
    <scope>NUCLEOTIDE SEQUENCE [LARGE SCALE GENOMIC DNA]</scope>
    <source>
        <strain evidence="3">ATCC 50983 / TXsc</strain>
    </source>
</reference>
<dbReference type="RefSeq" id="XP_002781361.1">
    <property type="nucleotide sequence ID" value="XM_002781315.1"/>
</dbReference>
<accession>C5KQR0</accession>
<protein>
    <submittedName>
        <fullName evidence="2">Uncharacterized protein</fullName>
    </submittedName>
</protein>
<evidence type="ECO:0000256" key="1">
    <source>
        <dbReference type="SAM" id="MobiDB-lite"/>
    </source>
</evidence>
<feature type="compositionally biased region" description="Basic and acidic residues" evidence="1">
    <location>
        <begin position="158"/>
        <end position="173"/>
    </location>
</feature>
<dbReference type="EMBL" id="GG675521">
    <property type="protein sequence ID" value="EER13156.1"/>
    <property type="molecule type" value="Genomic_DNA"/>
</dbReference>
<feature type="non-terminal residue" evidence="2">
    <location>
        <position position="218"/>
    </location>
</feature>
<name>C5KQR0_PERM5</name>
<keyword evidence="3" id="KW-1185">Reference proteome</keyword>
<evidence type="ECO:0000313" key="3">
    <source>
        <dbReference type="Proteomes" id="UP000007800"/>
    </source>
</evidence>
<feature type="non-terminal residue" evidence="2">
    <location>
        <position position="1"/>
    </location>
</feature>
<sequence length="218" mass="24560">VSAIQPGIESILLTLNNFQCPTGLSELVLPKVLPFNWILQMILSAIWRYAYLYEYSEALKVRFELSHDVSPIDVLVHEGCHDFWPCTTLLPLGRTGLLRHEGDEAVRATPIPYSPVPMEDLSECSSVRSSFESSVAFDDKREDYDREIPRTRKRRSISGKDDSVEIDLEEIHMDGAQYRGSSAGGEDHAGPDWCNDPDSFRDSAGAEADKEPDEELER</sequence>
<organism evidence="3">
    <name type="scientific">Perkinsus marinus (strain ATCC 50983 / TXsc)</name>
    <dbReference type="NCBI Taxonomy" id="423536"/>
    <lineage>
        <taxon>Eukaryota</taxon>
        <taxon>Sar</taxon>
        <taxon>Alveolata</taxon>
        <taxon>Perkinsozoa</taxon>
        <taxon>Perkinsea</taxon>
        <taxon>Perkinsida</taxon>
        <taxon>Perkinsidae</taxon>
        <taxon>Perkinsus</taxon>
    </lineage>
</organism>
<gene>
    <name evidence="2" type="ORF">Pmar_PMAR020746</name>
</gene>
<dbReference type="Proteomes" id="UP000007800">
    <property type="component" value="Unassembled WGS sequence"/>
</dbReference>
<dbReference type="GeneID" id="9056778"/>
<dbReference type="AlphaFoldDB" id="C5KQR0"/>
<proteinExistence type="predicted"/>
<feature type="region of interest" description="Disordered" evidence="1">
    <location>
        <begin position="152"/>
        <end position="218"/>
    </location>
</feature>
<evidence type="ECO:0000313" key="2">
    <source>
        <dbReference type="EMBL" id="EER13156.1"/>
    </source>
</evidence>